<feature type="domain" description="Haem-binding uptake Tiki superfamily ChaN" evidence="2">
    <location>
        <begin position="50"/>
        <end position="249"/>
    </location>
</feature>
<dbReference type="SUPFAM" id="SSF159501">
    <property type="entry name" value="EreA/ChaN-like"/>
    <property type="match status" value="1"/>
</dbReference>
<dbReference type="AlphaFoldDB" id="A0A545U157"/>
<dbReference type="OrthoDB" id="9795827at2"/>
<name>A0A545U157_9PROT</name>
<keyword evidence="4" id="KW-1185">Reference proteome</keyword>
<keyword evidence="3" id="KW-0449">Lipoprotein</keyword>
<proteinExistence type="predicted"/>
<dbReference type="Proteomes" id="UP000315252">
    <property type="component" value="Unassembled WGS sequence"/>
</dbReference>
<dbReference type="Pfam" id="PF04187">
    <property type="entry name" value="Cofac_haem_bdg"/>
    <property type="match status" value="1"/>
</dbReference>
<feature type="chain" id="PRO_5022110541" evidence="1">
    <location>
        <begin position="21"/>
        <end position="305"/>
    </location>
</feature>
<evidence type="ECO:0000313" key="3">
    <source>
        <dbReference type="EMBL" id="TQV83176.1"/>
    </source>
</evidence>
<dbReference type="RefSeq" id="WP_142894198.1">
    <property type="nucleotide sequence ID" value="NZ_ML660052.1"/>
</dbReference>
<dbReference type="EMBL" id="VHSH01000001">
    <property type="protein sequence ID" value="TQV83176.1"/>
    <property type="molecule type" value="Genomic_DNA"/>
</dbReference>
<reference evidence="3 4" key="1">
    <citation type="submission" date="2019-06" db="EMBL/GenBank/DDBJ databases">
        <title>Whole genome sequence for Rhodospirillaceae sp. R148.</title>
        <authorList>
            <person name="Wang G."/>
        </authorList>
    </citation>
    <scope>NUCLEOTIDE SEQUENCE [LARGE SCALE GENOMIC DNA]</scope>
    <source>
        <strain evidence="3 4">R148</strain>
    </source>
</reference>
<evidence type="ECO:0000256" key="1">
    <source>
        <dbReference type="SAM" id="SignalP"/>
    </source>
</evidence>
<dbReference type="PIRSF" id="PIRSF020419">
    <property type="entry name" value="Fe_uptake_reg_CjrA_prd"/>
    <property type="match status" value="1"/>
</dbReference>
<feature type="signal peptide" evidence="1">
    <location>
        <begin position="1"/>
        <end position="20"/>
    </location>
</feature>
<gene>
    <name evidence="3" type="ORF">FKG95_00815</name>
</gene>
<sequence length="305" mass="34173">MKKLLLCCLFLPFWSLTLRAEPAELLTDHPLAGTLWHVGEKRQASPEELFAAAAEARWILLGEKHDNAEHHRIQAEVVGAVGERERRPALVWEMAQPEHDAVLKAATAEQVDGLGDAIQWEQRGWPSWPEYQPIAEQALKYGMTMAAGDAPPAVRRNLGKGGSLDADTAADIGWSRDYNDDQRRRLMELLALSHCGMLPEKVLPAMADVQRLRDAWIAKVMRDEGAEDGAILIAGAEHVRRDRGVPWHLLPLEDEMLALAAVEVVRDVADPEAYPSFDPEQFDYVWFTARVDEKDPCEAFRKSST</sequence>
<comment type="caution">
    <text evidence="3">The sequence shown here is derived from an EMBL/GenBank/DDBJ whole genome shotgun (WGS) entry which is preliminary data.</text>
</comment>
<evidence type="ECO:0000313" key="4">
    <source>
        <dbReference type="Proteomes" id="UP000315252"/>
    </source>
</evidence>
<accession>A0A545U157</accession>
<keyword evidence="1" id="KW-0732">Signal</keyword>
<organism evidence="3 4">
    <name type="scientific">Denitrobaculum tricleocarpae</name>
    <dbReference type="NCBI Taxonomy" id="2591009"/>
    <lineage>
        <taxon>Bacteria</taxon>
        <taxon>Pseudomonadati</taxon>
        <taxon>Pseudomonadota</taxon>
        <taxon>Alphaproteobacteria</taxon>
        <taxon>Rhodospirillales</taxon>
        <taxon>Rhodospirillaceae</taxon>
        <taxon>Denitrobaculum</taxon>
    </lineage>
</organism>
<protein>
    <submittedName>
        <fullName evidence="3">ChaN family lipoprotein</fullName>
    </submittedName>
</protein>
<dbReference type="CDD" id="cd14727">
    <property type="entry name" value="ChanN-like"/>
    <property type="match status" value="1"/>
</dbReference>
<evidence type="ECO:0000259" key="2">
    <source>
        <dbReference type="Pfam" id="PF04187"/>
    </source>
</evidence>
<dbReference type="InterPro" id="IPR007314">
    <property type="entry name" value="Cofac_haem-bd_dom"/>
</dbReference>
<dbReference type="Gene3D" id="3.40.50.11550">
    <property type="match status" value="1"/>
</dbReference>
<dbReference type="InterPro" id="IPR016773">
    <property type="entry name" value="Fe3_uptake_reg_CjrA_prd"/>
</dbReference>